<dbReference type="SUPFAM" id="SSF54637">
    <property type="entry name" value="Thioesterase/thiol ester dehydrase-isomerase"/>
    <property type="match status" value="2"/>
</dbReference>
<keyword evidence="13" id="KW-1185">Reference proteome</keyword>
<evidence type="ECO:0000256" key="8">
    <source>
        <dbReference type="ARBA" id="ARBA00023140"/>
    </source>
</evidence>
<evidence type="ECO:0000256" key="3">
    <source>
        <dbReference type="ARBA" id="ARBA00006484"/>
    </source>
</evidence>
<gene>
    <name evidence="12" type="ORF">AX774_g3915</name>
</gene>
<dbReference type="Gene3D" id="1.10.287.4290">
    <property type="match status" value="2"/>
</dbReference>
<name>A0A1R1PNS9_ZANCU</name>
<dbReference type="Proteomes" id="UP000188320">
    <property type="component" value="Unassembled WGS sequence"/>
</dbReference>
<evidence type="ECO:0000256" key="2">
    <source>
        <dbReference type="ARBA" id="ARBA00005005"/>
    </source>
</evidence>
<evidence type="ECO:0000256" key="6">
    <source>
        <dbReference type="ARBA" id="ARBA00023002"/>
    </source>
</evidence>
<comment type="subcellular location">
    <subcellularLocation>
        <location evidence="1">Peroxisome</location>
    </subcellularLocation>
</comment>
<evidence type="ECO:0000256" key="4">
    <source>
        <dbReference type="ARBA" id="ARBA00022832"/>
    </source>
</evidence>
<protein>
    <submittedName>
        <fullName evidence="12">Peroxisomal hydratase-dehydrogenase-epimerase</fullName>
    </submittedName>
</protein>
<evidence type="ECO:0000313" key="12">
    <source>
        <dbReference type="EMBL" id="OMH82610.1"/>
    </source>
</evidence>
<dbReference type="CDD" id="cd05353">
    <property type="entry name" value="hydroxyacyl-CoA-like_DH_SDR_c-like"/>
    <property type="match status" value="2"/>
</dbReference>
<dbReference type="SUPFAM" id="SSF51735">
    <property type="entry name" value="NAD(P)-binding Rossmann-fold domains"/>
    <property type="match status" value="2"/>
</dbReference>
<dbReference type="PRINTS" id="PR00080">
    <property type="entry name" value="SDRFAMILY"/>
</dbReference>
<proteinExistence type="inferred from homology"/>
<reference evidence="13" key="1">
    <citation type="submission" date="2017-01" db="EMBL/GenBank/DDBJ databases">
        <authorList>
            <person name="Wang Y."/>
            <person name="White M."/>
            <person name="Kvist S."/>
            <person name="Moncalvo J.-M."/>
        </authorList>
    </citation>
    <scope>NUCLEOTIDE SEQUENCE [LARGE SCALE GENOMIC DNA]</scope>
    <source>
        <strain evidence="13">COL-18-3</strain>
    </source>
</reference>
<dbReference type="PROSITE" id="PS00061">
    <property type="entry name" value="ADH_SHORT"/>
    <property type="match status" value="2"/>
</dbReference>
<dbReference type="Pfam" id="PF22622">
    <property type="entry name" value="MFE-2_hydrat-2_N"/>
    <property type="match status" value="1"/>
</dbReference>
<evidence type="ECO:0000259" key="11">
    <source>
        <dbReference type="SMART" id="SM00822"/>
    </source>
</evidence>
<evidence type="ECO:0000256" key="9">
    <source>
        <dbReference type="ARBA" id="ARBA00023235"/>
    </source>
</evidence>
<dbReference type="PRINTS" id="PR00081">
    <property type="entry name" value="GDHRDH"/>
</dbReference>
<dbReference type="FunFam" id="3.40.50.720:FF:000084">
    <property type="entry name" value="Short-chain dehydrogenase reductase"/>
    <property type="match status" value="1"/>
</dbReference>
<dbReference type="Gene3D" id="3.40.50.720">
    <property type="entry name" value="NAD(P)-binding Rossmann-like Domain"/>
    <property type="match status" value="2"/>
</dbReference>
<evidence type="ECO:0000256" key="10">
    <source>
        <dbReference type="ARBA" id="ARBA00023239"/>
    </source>
</evidence>
<evidence type="ECO:0000256" key="1">
    <source>
        <dbReference type="ARBA" id="ARBA00004275"/>
    </source>
</evidence>
<dbReference type="InterPro" id="IPR020904">
    <property type="entry name" value="Sc_DH/Rdtase_CS"/>
</dbReference>
<dbReference type="InterPro" id="IPR029069">
    <property type="entry name" value="HotDog_dom_sf"/>
</dbReference>
<keyword evidence="9" id="KW-0413">Isomerase</keyword>
<keyword evidence="6" id="KW-0560">Oxidoreductase</keyword>
<feature type="domain" description="Ketoreductase" evidence="11">
    <location>
        <begin position="10"/>
        <end position="198"/>
    </location>
</feature>
<dbReference type="GO" id="GO:0004300">
    <property type="term" value="F:enoyl-CoA hydratase activity"/>
    <property type="evidence" value="ECO:0007669"/>
    <property type="project" value="UniProtKB-ARBA"/>
</dbReference>
<organism evidence="12 13">
    <name type="scientific">Zancudomyces culisetae</name>
    <name type="common">Gut fungus</name>
    <name type="synonym">Smittium culisetae</name>
    <dbReference type="NCBI Taxonomy" id="1213189"/>
    <lineage>
        <taxon>Eukaryota</taxon>
        <taxon>Fungi</taxon>
        <taxon>Fungi incertae sedis</taxon>
        <taxon>Zoopagomycota</taxon>
        <taxon>Kickxellomycotina</taxon>
        <taxon>Harpellomycetes</taxon>
        <taxon>Harpellales</taxon>
        <taxon>Legeriomycetaceae</taxon>
        <taxon>Zancudomyces</taxon>
    </lineage>
</organism>
<sequence>MADQLRFDGRVAVVTGAGNGLGRVYALYYGSRGASVVVNDIGSVDPTNPNSKKAADVVVEQIVSAGGKAVANYDSVENGERVIETAMRAFGRVDILINNAGILRDKTFVKMTDKEWDQIVAVHLTGAYYITRAAWPIFRKQGYGRIIMTTSPAGIYGNFGQVNYSAAKHALIGFSNTLAQEGAKYNITSNAIAPLAASGLTASTFSKEMSAQLDPKFVLPVVAYLTHESTKDTGMLVEEAGGFVSAVRWELSQGAVFKSDSTLTPAAVKARYNEITQFNTGATYPTPRNGVNYLKFMEDSNKIASNPQGEELRYDGQVIIVTGAGAGLGRTYALMFARYGGKVVVNDVGSAKDGSRSADKVVAEIKSAGGQAVADYNSVENGEAVVGTALKAFGRVDILINNAGILRDKSFINMTHKQWEDVYKVHLYGSYKMTKAVWPLFIQQKSGAVINTSSSVGIYGNFGQANYSSCKAAMIGFTFSLALEGAKHNIRVNCIAPNAGTAMTATVMPPEIVEMLKPEYVAPFVGYLVHNSNKDSGKLFQVGSCWMGQVRRQCTGGHMFTPDDTFTPEAVRDMWPTITNFDDGRAHFVGSVPARTKEILTTILKKKFGPNFKLPAQNVKAPKQVSVDVEAARADVGETKEFKYTERDVMLYAVGIGASRHDLNIVYENSPDFQVFPTYPVIPAFFVKSTFQKHLPKFHPMMLLHGEQFVQIHKPLPTSGTLLCTPELVDIADKGSGAAVVSRLVMKDTSGNLIAEAESTAFIRGIGGFSKAPGFKKPSPPKRNPVATAVVAAPKRTPDAVVAQQIGPNQAAIYRLSGDYNPLHIDPEMAAMGKFDQPILHGLCSMGHAARHVVNTMAQKDGRKLKAIKVRFSSPVFPGETIETSMWIDSANPKVVLFNARVIERNVQVIANGIAEFSEPAKVSASQNSKL</sequence>
<dbReference type="InterPro" id="IPR051687">
    <property type="entry name" value="Peroxisomal_Beta-Oxidation"/>
</dbReference>
<dbReference type="SMART" id="SM00822">
    <property type="entry name" value="PKS_KR"/>
    <property type="match status" value="1"/>
</dbReference>
<evidence type="ECO:0000313" key="13">
    <source>
        <dbReference type="Proteomes" id="UP000188320"/>
    </source>
</evidence>
<keyword evidence="8" id="KW-0576">Peroxisome</keyword>
<dbReference type="PANTHER" id="PTHR45024:SF2">
    <property type="entry name" value="SCP2 DOMAIN-CONTAINING PROTEIN"/>
    <property type="match status" value="1"/>
</dbReference>
<dbReference type="Pfam" id="PF01575">
    <property type="entry name" value="MaoC_dehydratas"/>
    <property type="match status" value="1"/>
</dbReference>
<dbReference type="CDD" id="cd03448">
    <property type="entry name" value="HDE_HSD"/>
    <property type="match status" value="1"/>
</dbReference>
<comment type="caution">
    <text evidence="12">The sequence shown here is derived from an EMBL/GenBank/DDBJ whole genome shotgun (WGS) entry which is preliminary data.</text>
</comment>
<dbReference type="InterPro" id="IPR054357">
    <property type="entry name" value="MFE-2_N"/>
</dbReference>
<dbReference type="UniPathway" id="UPA00659"/>
<dbReference type="InterPro" id="IPR036291">
    <property type="entry name" value="NAD(P)-bd_dom_sf"/>
</dbReference>
<keyword evidence="7" id="KW-0443">Lipid metabolism</keyword>
<dbReference type="FunFam" id="3.40.50.720:FF:000410">
    <property type="entry name" value="Peroxisomal multifunctional beta-oxidation protein"/>
    <property type="match status" value="1"/>
</dbReference>
<keyword evidence="5" id="KW-0521">NADP</keyword>
<dbReference type="GO" id="GO:0005777">
    <property type="term" value="C:peroxisome"/>
    <property type="evidence" value="ECO:0007669"/>
    <property type="project" value="UniProtKB-SubCell"/>
</dbReference>
<accession>A0A1R1PNS9</accession>
<dbReference type="InterPro" id="IPR002347">
    <property type="entry name" value="SDR_fam"/>
</dbReference>
<keyword evidence="10" id="KW-0456">Lyase</keyword>
<comment type="similarity">
    <text evidence="3">Belongs to the short-chain dehydrogenases/reductases (SDR) family.</text>
</comment>
<dbReference type="AlphaFoldDB" id="A0A1R1PNS9"/>
<dbReference type="GO" id="GO:0016491">
    <property type="term" value="F:oxidoreductase activity"/>
    <property type="evidence" value="ECO:0007669"/>
    <property type="project" value="UniProtKB-KW"/>
</dbReference>
<dbReference type="Pfam" id="PF00106">
    <property type="entry name" value="adh_short"/>
    <property type="match status" value="2"/>
</dbReference>
<dbReference type="Gene3D" id="3.10.129.10">
    <property type="entry name" value="Hotdog Thioesterase"/>
    <property type="match status" value="1"/>
</dbReference>
<keyword evidence="4" id="KW-0276">Fatty acid metabolism</keyword>
<dbReference type="OrthoDB" id="60204at2759"/>
<dbReference type="InterPro" id="IPR057326">
    <property type="entry name" value="KR_dom"/>
</dbReference>
<dbReference type="InterPro" id="IPR002539">
    <property type="entry name" value="MaoC-like_dom"/>
</dbReference>
<dbReference type="GO" id="GO:0016853">
    <property type="term" value="F:isomerase activity"/>
    <property type="evidence" value="ECO:0007669"/>
    <property type="project" value="UniProtKB-KW"/>
</dbReference>
<evidence type="ECO:0000256" key="7">
    <source>
        <dbReference type="ARBA" id="ARBA00023098"/>
    </source>
</evidence>
<dbReference type="GO" id="GO:0006635">
    <property type="term" value="P:fatty acid beta-oxidation"/>
    <property type="evidence" value="ECO:0007669"/>
    <property type="project" value="UniProtKB-UniPathway"/>
</dbReference>
<evidence type="ECO:0000256" key="5">
    <source>
        <dbReference type="ARBA" id="ARBA00022857"/>
    </source>
</evidence>
<dbReference type="EMBL" id="LSSK01000632">
    <property type="protein sequence ID" value="OMH82610.1"/>
    <property type="molecule type" value="Genomic_DNA"/>
</dbReference>
<dbReference type="PANTHER" id="PTHR45024">
    <property type="entry name" value="DEHYDROGENASES, SHORT CHAIN"/>
    <property type="match status" value="1"/>
</dbReference>
<comment type="pathway">
    <text evidence="2">Lipid metabolism; fatty acid beta-oxidation.</text>
</comment>